<proteinExistence type="inferred from homology"/>
<feature type="domain" description="AMP-binding enzyme C-terminal" evidence="4">
    <location>
        <begin position="419"/>
        <end position="500"/>
    </location>
</feature>
<dbReference type="Proteomes" id="UP000186438">
    <property type="component" value="Unassembled WGS sequence"/>
</dbReference>
<keyword evidence="2" id="KW-0436">Ligase</keyword>
<dbReference type="Gene3D" id="3.30.300.30">
    <property type="match status" value="1"/>
</dbReference>
<reference evidence="5 6" key="1">
    <citation type="submission" date="2016-11" db="EMBL/GenBank/DDBJ databases">
        <title>Genome sequences of unsequenced Mycobacteria.</title>
        <authorList>
            <person name="Greninger A.L."/>
            <person name="Fang F."/>
            <person name="Jerome K.R."/>
        </authorList>
    </citation>
    <scope>NUCLEOTIDE SEQUENCE [LARGE SCALE GENOMIC DNA]</scope>
    <source>
        <strain evidence="5 6">M11</strain>
    </source>
</reference>
<organism evidence="5 6">
    <name type="scientific">Mycobacterium paraffinicum</name>
    <dbReference type="NCBI Taxonomy" id="53378"/>
    <lineage>
        <taxon>Bacteria</taxon>
        <taxon>Bacillati</taxon>
        <taxon>Actinomycetota</taxon>
        <taxon>Actinomycetes</taxon>
        <taxon>Mycobacteriales</taxon>
        <taxon>Mycobacteriaceae</taxon>
        <taxon>Mycobacterium</taxon>
    </lineage>
</organism>
<gene>
    <name evidence="5" type="ORF">BRW65_01465</name>
</gene>
<keyword evidence="6" id="KW-1185">Reference proteome</keyword>
<dbReference type="InterPro" id="IPR042099">
    <property type="entry name" value="ANL_N_sf"/>
</dbReference>
<evidence type="ECO:0000313" key="6">
    <source>
        <dbReference type="Proteomes" id="UP000186438"/>
    </source>
</evidence>
<comment type="similarity">
    <text evidence="1">Belongs to the ATP-dependent AMP-binding enzyme family.</text>
</comment>
<evidence type="ECO:0000259" key="4">
    <source>
        <dbReference type="Pfam" id="PF13193"/>
    </source>
</evidence>
<dbReference type="STRING" id="53378.BRW65_01465"/>
<accession>A0A1Q4I2K8</accession>
<evidence type="ECO:0000256" key="1">
    <source>
        <dbReference type="ARBA" id="ARBA00006432"/>
    </source>
</evidence>
<comment type="caution">
    <text evidence="5">The sequence shown here is derived from an EMBL/GenBank/DDBJ whole genome shotgun (WGS) entry which is preliminary data.</text>
</comment>
<feature type="domain" description="AMP-dependent synthetase/ligase" evidence="3">
    <location>
        <begin position="14"/>
        <end position="369"/>
    </location>
</feature>
<dbReference type="OrthoDB" id="2579187at2"/>
<dbReference type="GO" id="GO:0006631">
    <property type="term" value="P:fatty acid metabolic process"/>
    <property type="evidence" value="ECO:0007669"/>
    <property type="project" value="TreeGrafter"/>
</dbReference>
<dbReference type="GO" id="GO:0031956">
    <property type="term" value="F:medium-chain fatty acid-CoA ligase activity"/>
    <property type="evidence" value="ECO:0007669"/>
    <property type="project" value="TreeGrafter"/>
</dbReference>
<dbReference type="Pfam" id="PF13193">
    <property type="entry name" value="AMP-binding_C"/>
    <property type="match status" value="1"/>
</dbReference>
<dbReference type="AlphaFoldDB" id="A0A1Q4I2K8"/>
<dbReference type="Pfam" id="PF00501">
    <property type="entry name" value="AMP-binding"/>
    <property type="match status" value="1"/>
</dbReference>
<dbReference type="InterPro" id="IPR020845">
    <property type="entry name" value="AMP-binding_CS"/>
</dbReference>
<sequence length="528" mass="57494">MSSSDTVIDLLLARTEEQPDAPWVIFDNTPVTRAEALDKTLRAASALASVGVKPGDRVVTLLGNCQAHLWTILGLGALNAIAVPLHSGTKGTQLQYYLDDADPVAILTSAANAKACEPLLAGRRTVMTVGDPAEGTLDFDDLLAGSDPIPMPVRPSARDPFSIMYTSGTTGPSKGVINPHSQPMWAARYVTEAFGHTNTDRIFTAQPLFHAAALWWCCFSMLWVGGSVSLASRFRAESFWREIADSGATSLKAVMAMLLQADEALRDRPVPTHTIDFALVTPMPSTAVQRRLESRFNLRLASNYGMTELHAVAVRSPALGEAKPGSVGRICDHDEVVIVDNSGQALPAGSIGEITVRPRDAGAMFSGYWHNDEATVKAWRDLWFRTGDLGYLDDDGFLWFAGRTKLAIRRKGENISTNEVEQILMTHPAIAHCAVVGVPSDDGEHEVATFIVGSTNSQNGFESSFSERDVVDFAFANMSPNMVPRYVKFLDSLPQTETFKTNIALLASWARTPDTQMWDRHNDGEPCR</sequence>
<dbReference type="PROSITE" id="PS00455">
    <property type="entry name" value="AMP_BINDING"/>
    <property type="match status" value="1"/>
</dbReference>
<protein>
    <recommendedName>
        <fullName evidence="7">ATP-dependent acyl-CoA ligase</fullName>
    </recommendedName>
</protein>
<evidence type="ECO:0000256" key="2">
    <source>
        <dbReference type="ARBA" id="ARBA00022598"/>
    </source>
</evidence>
<dbReference type="Gene3D" id="3.40.50.12780">
    <property type="entry name" value="N-terminal domain of ligase-like"/>
    <property type="match status" value="1"/>
</dbReference>
<evidence type="ECO:0000313" key="5">
    <source>
        <dbReference type="EMBL" id="OJZ76128.1"/>
    </source>
</evidence>
<dbReference type="InterPro" id="IPR025110">
    <property type="entry name" value="AMP-bd_C"/>
</dbReference>
<evidence type="ECO:0000259" key="3">
    <source>
        <dbReference type="Pfam" id="PF00501"/>
    </source>
</evidence>
<dbReference type="EMBL" id="MPNT01000001">
    <property type="protein sequence ID" value="OJZ76128.1"/>
    <property type="molecule type" value="Genomic_DNA"/>
</dbReference>
<dbReference type="RefSeq" id="WP_073870398.1">
    <property type="nucleotide sequence ID" value="NZ_MPNT01000001.1"/>
</dbReference>
<dbReference type="PANTHER" id="PTHR43201">
    <property type="entry name" value="ACYL-COA SYNTHETASE"/>
    <property type="match status" value="1"/>
</dbReference>
<name>A0A1Q4I2K8_9MYCO</name>
<dbReference type="InterPro" id="IPR000873">
    <property type="entry name" value="AMP-dep_synth/lig_dom"/>
</dbReference>
<evidence type="ECO:0008006" key="7">
    <source>
        <dbReference type="Google" id="ProtNLM"/>
    </source>
</evidence>
<dbReference type="PANTHER" id="PTHR43201:SF5">
    <property type="entry name" value="MEDIUM-CHAIN ACYL-COA LIGASE ACSF2, MITOCHONDRIAL"/>
    <property type="match status" value="1"/>
</dbReference>
<dbReference type="SUPFAM" id="SSF56801">
    <property type="entry name" value="Acetyl-CoA synthetase-like"/>
    <property type="match status" value="1"/>
</dbReference>
<dbReference type="InterPro" id="IPR045851">
    <property type="entry name" value="AMP-bd_C_sf"/>
</dbReference>